<protein>
    <submittedName>
        <fullName evidence="4">DUF2510 domain-containing protein</fullName>
    </submittedName>
</protein>
<evidence type="ECO:0000313" key="5">
    <source>
        <dbReference type="Proteomes" id="UP001155240"/>
    </source>
</evidence>
<keyword evidence="2" id="KW-1133">Transmembrane helix</keyword>
<feature type="domain" description="DUF2510" evidence="3">
    <location>
        <begin position="27"/>
        <end position="59"/>
    </location>
</feature>
<evidence type="ECO:0000256" key="2">
    <source>
        <dbReference type="SAM" id="Phobius"/>
    </source>
</evidence>
<name>A0A9X2DXV5_9MICO</name>
<feature type="compositionally biased region" description="Low complexity" evidence="1">
    <location>
        <begin position="80"/>
        <end position="148"/>
    </location>
</feature>
<gene>
    <name evidence="4" type="ORF">NB037_07500</name>
</gene>
<keyword evidence="2" id="KW-0812">Transmembrane</keyword>
<dbReference type="Pfam" id="PF10708">
    <property type="entry name" value="DUF2510"/>
    <property type="match status" value="1"/>
</dbReference>
<feature type="transmembrane region" description="Helical" evidence="2">
    <location>
        <begin position="310"/>
        <end position="333"/>
    </location>
</feature>
<keyword evidence="5" id="KW-1185">Reference proteome</keyword>
<feature type="transmembrane region" description="Helical" evidence="2">
    <location>
        <begin position="196"/>
        <end position="214"/>
    </location>
</feature>
<feature type="region of interest" description="Disordered" evidence="1">
    <location>
        <begin position="1"/>
        <end position="187"/>
    </location>
</feature>
<evidence type="ECO:0000313" key="4">
    <source>
        <dbReference type="EMBL" id="MCM6762261.1"/>
    </source>
</evidence>
<accession>A0A9X2DXV5</accession>
<feature type="compositionally biased region" description="Pro residues" evidence="1">
    <location>
        <begin position="61"/>
        <end position="78"/>
    </location>
</feature>
<feature type="transmembrane region" description="Helical" evidence="2">
    <location>
        <begin position="239"/>
        <end position="266"/>
    </location>
</feature>
<dbReference type="InterPro" id="IPR018929">
    <property type="entry name" value="DUF2510"/>
</dbReference>
<evidence type="ECO:0000259" key="3">
    <source>
        <dbReference type="Pfam" id="PF10708"/>
    </source>
</evidence>
<dbReference type="EMBL" id="JAMRYM010000022">
    <property type="protein sequence ID" value="MCM6762261.1"/>
    <property type="molecule type" value="Genomic_DNA"/>
</dbReference>
<comment type="caution">
    <text evidence="4">The sequence shown here is derived from an EMBL/GenBank/DDBJ whole genome shotgun (WGS) entry which is preliminary data.</text>
</comment>
<dbReference type="AlphaFoldDB" id="A0A9X2DXV5"/>
<reference evidence="4" key="1">
    <citation type="submission" date="2022-06" db="EMBL/GenBank/DDBJ databases">
        <title>Whole genome shotgun sequencing (WGS) of Rathayibacter sp. ZW T2_19, isolated from stored onions (Allium cepa).</title>
        <authorList>
            <person name="Stoll D.A."/>
            <person name="Huch M."/>
        </authorList>
    </citation>
    <scope>NUCLEOTIDE SEQUENCE</scope>
    <source>
        <strain evidence="4">ZW T2_19</strain>
    </source>
</reference>
<dbReference type="Proteomes" id="UP001155240">
    <property type="component" value="Unassembled WGS sequence"/>
</dbReference>
<sequence>MSDENERTAAESNAGGGEAGASTGPRAGWYPDPAGSPRQRWWDGSGWTESLRDAPAATPVAPVPPVAPAAPVAPPSPPLYGQTSSGQTTSYGQSASGRSASGPAAPGPIASGAVPGQQAPAQPQYGQQTPAQPQYGQQAPAQPQYGQQNPSAPQNPYAQQNPYGQQNPYAPQPYASAPRSTAPQPRDPGIVSSTPWIWVVVLLPLLSALSILLLPPDLVVESAMSSAYGPSSSMGVSTAYLLGLGAVQVIGFLIYAAEVVFAFLDWRQLKRAGIQRPFHWAWAFLAAPYVYVIGRSVVVKRVTGGGLLPLWILLGVIAVSFVVGIVWAGALLSEMSQSFPSMMY</sequence>
<keyword evidence="2" id="KW-0472">Membrane</keyword>
<dbReference type="RefSeq" id="WP_251944736.1">
    <property type="nucleotide sequence ID" value="NZ_JAMRYM010000022.1"/>
</dbReference>
<feature type="compositionally biased region" description="Polar residues" evidence="1">
    <location>
        <begin position="149"/>
        <end position="169"/>
    </location>
</feature>
<evidence type="ECO:0000256" key="1">
    <source>
        <dbReference type="SAM" id="MobiDB-lite"/>
    </source>
</evidence>
<organism evidence="4 5">
    <name type="scientific">Rathayibacter rubneri</name>
    <dbReference type="NCBI Taxonomy" id="2950106"/>
    <lineage>
        <taxon>Bacteria</taxon>
        <taxon>Bacillati</taxon>
        <taxon>Actinomycetota</taxon>
        <taxon>Actinomycetes</taxon>
        <taxon>Micrococcales</taxon>
        <taxon>Microbacteriaceae</taxon>
        <taxon>Rathayibacter</taxon>
    </lineage>
</organism>
<feature type="transmembrane region" description="Helical" evidence="2">
    <location>
        <begin position="278"/>
        <end position="298"/>
    </location>
</feature>
<proteinExistence type="predicted"/>